<dbReference type="STRING" id="1232681.ADIS_2344"/>
<dbReference type="Gene3D" id="3.10.560.10">
    <property type="entry name" value="Outer membrane lipoprotein wza domain like"/>
    <property type="match status" value="1"/>
</dbReference>
<dbReference type="PROSITE" id="PS51257">
    <property type="entry name" value="PROKAR_LIPOPROTEIN"/>
    <property type="match status" value="1"/>
</dbReference>
<dbReference type="GO" id="GO:0015159">
    <property type="term" value="F:polysaccharide transmembrane transporter activity"/>
    <property type="evidence" value="ECO:0007669"/>
    <property type="project" value="InterPro"/>
</dbReference>
<evidence type="ECO:0000259" key="3">
    <source>
        <dbReference type="Pfam" id="PF02563"/>
    </source>
</evidence>
<feature type="domain" description="Polysaccharide export protein N-terminal" evidence="3">
    <location>
        <begin position="53"/>
        <end position="157"/>
    </location>
</feature>
<gene>
    <name evidence="4" type="ORF">ADIS_2344</name>
</gene>
<protein>
    <submittedName>
        <fullName evidence="4">Polysaccharide export outer membrane protein</fullName>
    </submittedName>
</protein>
<dbReference type="PANTHER" id="PTHR33619:SF3">
    <property type="entry name" value="POLYSACCHARIDE EXPORT PROTEIN GFCE-RELATED"/>
    <property type="match status" value="1"/>
</dbReference>
<keyword evidence="2" id="KW-1133">Transmembrane helix</keyword>
<dbReference type="PATRIC" id="fig|1288963.3.peg.2336"/>
<dbReference type="RefSeq" id="WP_010854481.1">
    <property type="nucleotide sequence ID" value="NZ_AQHR01000065.1"/>
</dbReference>
<dbReference type="AlphaFoldDB" id="R7ZT20"/>
<feature type="transmembrane region" description="Helical" evidence="2">
    <location>
        <begin position="258"/>
        <end position="277"/>
    </location>
</feature>
<sequence length="281" mass="31048">MSRLAFIGSMRSGVVIVMVLGIVSCVSNKRINYLQNLSGNEPIGLDEFIPYANVDYEYILQPYDIVDIDFASANEELLSAFEYHGASSSRMGGRGGAAMGGAMDVFYFSGYSLDKDGFVRIPRLGNIPLAGLTEEQARIKVQEMINQYFKEEVDVRLRIGGIRFTALGEFTSAGTKVILKNRATIFDALAMSGESNILAKKNELFLIRQYDGGTKIHQINLNDRQLLASPYYFIQNNDILYLQPMQIRQVGSGENLSASLQLGISILTAVLFIYGVTSGIF</sequence>
<evidence type="ECO:0000313" key="5">
    <source>
        <dbReference type="Proteomes" id="UP000013909"/>
    </source>
</evidence>
<dbReference type="Pfam" id="PF02563">
    <property type="entry name" value="Poly_export"/>
    <property type="match status" value="1"/>
</dbReference>
<evidence type="ECO:0000256" key="2">
    <source>
        <dbReference type="SAM" id="Phobius"/>
    </source>
</evidence>
<name>R7ZT20_9BACT</name>
<dbReference type="InterPro" id="IPR003715">
    <property type="entry name" value="Poly_export_N"/>
</dbReference>
<dbReference type="PANTHER" id="PTHR33619">
    <property type="entry name" value="POLYSACCHARIDE EXPORT PROTEIN GFCE-RELATED"/>
    <property type="match status" value="1"/>
</dbReference>
<organism evidence="4 5">
    <name type="scientific">Lunatimonas lonarensis</name>
    <dbReference type="NCBI Taxonomy" id="1232681"/>
    <lineage>
        <taxon>Bacteria</taxon>
        <taxon>Pseudomonadati</taxon>
        <taxon>Bacteroidota</taxon>
        <taxon>Cytophagia</taxon>
        <taxon>Cytophagales</taxon>
        <taxon>Cyclobacteriaceae</taxon>
    </lineage>
</organism>
<evidence type="ECO:0000256" key="1">
    <source>
        <dbReference type="ARBA" id="ARBA00022729"/>
    </source>
</evidence>
<comment type="caution">
    <text evidence="4">The sequence shown here is derived from an EMBL/GenBank/DDBJ whole genome shotgun (WGS) entry which is preliminary data.</text>
</comment>
<keyword evidence="2" id="KW-0812">Transmembrane</keyword>
<accession>R7ZT20</accession>
<dbReference type="InterPro" id="IPR049712">
    <property type="entry name" value="Poly_export"/>
</dbReference>
<evidence type="ECO:0000313" key="4">
    <source>
        <dbReference type="EMBL" id="EON77134.1"/>
    </source>
</evidence>
<proteinExistence type="predicted"/>
<keyword evidence="5" id="KW-1185">Reference proteome</keyword>
<dbReference type="Proteomes" id="UP000013909">
    <property type="component" value="Unassembled WGS sequence"/>
</dbReference>
<reference evidence="4 5" key="1">
    <citation type="submission" date="2013-02" db="EMBL/GenBank/DDBJ databases">
        <title>A novel strain isolated from Lonar lake, Maharashtra, India.</title>
        <authorList>
            <person name="Singh A."/>
        </authorList>
    </citation>
    <scope>NUCLEOTIDE SEQUENCE [LARGE SCALE GENOMIC DNA]</scope>
    <source>
        <strain evidence="4 5">AK24</strain>
    </source>
</reference>
<keyword evidence="1" id="KW-0732">Signal</keyword>
<dbReference type="EMBL" id="AQHR01000065">
    <property type="protein sequence ID" value="EON77134.1"/>
    <property type="molecule type" value="Genomic_DNA"/>
</dbReference>
<keyword evidence="2" id="KW-0472">Membrane</keyword>